<keyword evidence="3" id="KW-1185">Reference proteome</keyword>
<feature type="region of interest" description="Disordered" evidence="1">
    <location>
        <begin position="1"/>
        <end position="22"/>
    </location>
</feature>
<name>A0A4R0R897_9APHY</name>
<evidence type="ECO:0008006" key="4">
    <source>
        <dbReference type="Google" id="ProtNLM"/>
    </source>
</evidence>
<dbReference type="EMBL" id="RWJN01000647">
    <property type="protein sequence ID" value="TCD60159.1"/>
    <property type="molecule type" value="Genomic_DNA"/>
</dbReference>
<dbReference type="InterPro" id="IPR011009">
    <property type="entry name" value="Kinase-like_dom_sf"/>
</dbReference>
<organism evidence="2 3">
    <name type="scientific">Steccherinum ochraceum</name>
    <dbReference type="NCBI Taxonomy" id="92696"/>
    <lineage>
        <taxon>Eukaryota</taxon>
        <taxon>Fungi</taxon>
        <taxon>Dikarya</taxon>
        <taxon>Basidiomycota</taxon>
        <taxon>Agaricomycotina</taxon>
        <taxon>Agaricomycetes</taxon>
        <taxon>Polyporales</taxon>
        <taxon>Steccherinaceae</taxon>
        <taxon>Steccherinum</taxon>
    </lineage>
</organism>
<feature type="compositionally biased region" description="Polar residues" evidence="1">
    <location>
        <begin position="10"/>
        <end position="22"/>
    </location>
</feature>
<dbReference type="SUPFAM" id="SSF56112">
    <property type="entry name" value="Protein kinase-like (PK-like)"/>
    <property type="match status" value="1"/>
</dbReference>
<reference evidence="2 3" key="1">
    <citation type="submission" date="2018-11" db="EMBL/GenBank/DDBJ databases">
        <title>Genome assembly of Steccherinum ochraceum LE-BIN_3174, the white-rot fungus of the Steccherinaceae family (The Residual Polyporoid clade, Polyporales, Basidiomycota).</title>
        <authorList>
            <person name="Fedorova T.V."/>
            <person name="Glazunova O.A."/>
            <person name="Landesman E.O."/>
            <person name="Moiseenko K.V."/>
            <person name="Psurtseva N.V."/>
            <person name="Savinova O.S."/>
            <person name="Shakhova N.V."/>
            <person name="Tyazhelova T.V."/>
            <person name="Vasina D.V."/>
        </authorList>
    </citation>
    <scope>NUCLEOTIDE SEQUENCE [LARGE SCALE GENOMIC DNA]</scope>
    <source>
        <strain evidence="2 3">LE-BIN_3174</strain>
    </source>
</reference>
<dbReference type="AlphaFoldDB" id="A0A4R0R897"/>
<evidence type="ECO:0000313" key="2">
    <source>
        <dbReference type="EMBL" id="TCD60159.1"/>
    </source>
</evidence>
<sequence length="374" mass="42811">MAWMHRRPSLSLSKSPDTTLAKSNTELSPMREGKALRPSSHRVDGTNLLASEIFWRDHYLQLMEKGYVLRRRYEPTWEASWKSKDNNDSYWLYEDGQMIPEHGMLDATCTKDCQVVTLRRIPRGSATELQTHRHLLESAPDGVDLKAKDNIVPILDEFQFSDEDLDTIIVMPYLRPSSDPSCETVQDVVKFLESAFKGLQYMHQCGVAHGRCNLPKCASIMMDPRPIFRELPHFVNMQKSRDFKRDVKGSRAEAGDRVTYYWVNFAHAVSERAAMKQPQRDDETAPQDAFAKDAFDLGSMVWSNFIEDTQHLKFLIPLVQSMKDLDASKRPDMDEVVKQFSELLHSLSPDDMKKKVSASSSGISDFLSGLLRKN</sequence>
<dbReference type="Proteomes" id="UP000292702">
    <property type="component" value="Unassembled WGS sequence"/>
</dbReference>
<dbReference type="OrthoDB" id="5987198at2759"/>
<proteinExistence type="predicted"/>
<comment type="caution">
    <text evidence="2">The sequence shown here is derived from an EMBL/GenBank/DDBJ whole genome shotgun (WGS) entry which is preliminary data.</text>
</comment>
<evidence type="ECO:0000313" key="3">
    <source>
        <dbReference type="Proteomes" id="UP000292702"/>
    </source>
</evidence>
<protein>
    <recommendedName>
        <fullName evidence="4">Protein kinase domain-containing protein</fullName>
    </recommendedName>
</protein>
<dbReference type="STRING" id="92696.A0A4R0R897"/>
<gene>
    <name evidence="2" type="ORF">EIP91_010630</name>
</gene>
<accession>A0A4R0R897</accession>
<evidence type="ECO:0000256" key="1">
    <source>
        <dbReference type="SAM" id="MobiDB-lite"/>
    </source>
</evidence>